<feature type="transmembrane region" description="Helical" evidence="1">
    <location>
        <begin position="994"/>
        <end position="1017"/>
    </location>
</feature>
<feature type="transmembrane region" description="Helical" evidence="1">
    <location>
        <begin position="530"/>
        <end position="552"/>
    </location>
</feature>
<dbReference type="Gene3D" id="3.30.70.1430">
    <property type="entry name" value="Multidrug efflux transporter AcrB pore domain"/>
    <property type="match status" value="2"/>
</dbReference>
<reference evidence="2 3" key="1">
    <citation type="journal article" date="2023" name="Microbiol. Resour. Announc.">
        <title>Complete Genome Sequence of Imperialibacter roseus strain P4T.</title>
        <authorList>
            <person name="Tizabi D.R."/>
            <person name="Bachvaroff T."/>
            <person name="Hill R.T."/>
        </authorList>
    </citation>
    <scope>NUCLEOTIDE SEQUENCE [LARGE SCALE GENOMIC DNA]</scope>
    <source>
        <strain evidence="2 3">P4T</strain>
    </source>
</reference>
<dbReference type="Pfam" id="PF00873">
    <property type="entry name" value="ACR_tran"/>
    <property type="match status" value="1"/>
</dbReference>
<feature type="transmembrane region" description="Helical" evidence="1">
    <location>
        <begin position="917"/>
        <end position="942"/>
    </location>
</feature>
<feature type="transmembrane region" description="Helical" evidence="1">
    <location>
        <begin position="12"/>
        <end position="32"/>
    </location>
</feature>
<dbReference type="Gene3D" id="1.20.1640.10">
    <property type="entry name" value="Multidrug efflux transporter AcrB transmembrane domain"/>
    <property type="match status" value="2"/>
</dbReference>
<dbReference type="InterPro" id="IPR001036">
    <property type="entry name" value="Acrflvin-R"/>
</dbReference>
<keyword evidence="1" id="KW-0472">Membrane</keyword>
<feature type="transmembrane region" description="Helical" evidence="1">
    <location>
        <begin position="891"/>
        <end position="911"/>
    </location>
</feature>
<dbReference type="PANTHER" id="PTHR32063">
    <property type="match status" value="1"/>
</dbReference>
<keyword evidence="3" id="KW-1185">Reference proteome</keyword>
<dbReference type="Gene3D" id="3.30.70.1320">
    <property type="entry name" value="Multidrug efflux transporter AcrB pore domain like"/>
    <property type="match status" value="1"/>
</dbReference>
<proteinExistence type="predicted"/>
<feature type="transmembrane region" description="Helical" evidence="1">
    <location>
        <begin position="385"/>
        <end position="410"/>
    </location>
</feature>
<evidence type="ECO:0000313" key="2">
    <source>
        <dbReference type="EMBL" id="WOK05828.1"/>
    </source>
</evidence>
<keyword evidence="1" id="KW-1133">Transmembrane helix</keyword>
<gene>
    <name evidence="2" type="ORF">RT717_22395</name>
</gene>
<feature type="transmembrane region" description="Helical" evidence="1">
    <location>
        <begin position="963"/>
        <end position="982"/>
    </location>
</feature>
<dbReference type="Gene3D" id="3.30.70.1440">
    <property type="entry name" value="Multidrug efflux transporter AcrB pore domain"/>
    <property type="match status" value="1"/>
</dbReference>
<feature type="transmembrane region" description="Helical" evidence="1">
    <location>
        <begin position="865"/>
        <end position="884"/>
    </location>
</feature>
<accession>A0ABZ0IMZ9</accession>
<feature type="transmembrane region" description="Helical" evidence="1">
    <location>
        <begin position="359"/>
        <end position="379"/>
    </location>
</feature>
<protein>
    <submittedName>
        <fullName evidence="2">Efflux RND transporter permease subunit</fullName>
    </submittedName>
</protein>
<dbReference type="RefSeq" id="WP_317488580.1">
    <property type="nucleotide sequence ID" value="NZ_CP136051.1"/>
</dbReference>
<dbReference type="SUPFAM" id="SSF82866">
    <property type="entry name" value="Multidrug efflux transporter AcrB transmembrane domain"/>
    <property type="match status" value="2"/>
</dbReference>
<dbReference type="SUPFAM" id="SSF82693">
    <property type="entry name" value="Multidrug efflux transporter AcrB pore domain, PN1, PN2, PC1 and PC2 subdomains"/>
    <property type="match status" value="3"/>
</dbReference>
<feature type="transmembrane region" description="Helical" evidence="1">
    <location>
        <begin position="333"/>
        <end position="352"/>
    </location>
</feature>
<evidence type="ECO:0000256" key="1">
    <source>
        <dbReference type="SAM" id="Phobius"/>
    </source>
</evidence>
<dbReference type="Proteomes" id="UP001302349">
    <property type="component" value="Chromosome"/>
</dbReference>
<name>A0ABZ0IMZ9_9BACT</name>
<feature type="transmembrane region" description="Helical" evidence="1">
    <location>
        <begin position="430"/>
        <end position="450"/>
    </location>
</feature>
<sequence length="1057" mass="115532">MEITKISIKRPSLVVVLFTILIFLGAISYFSLNYELIPKFSPPILTVSTVYPGASPYEVENSVSKELENTLSSLENIDQLRTTSIEGVSIIVIQLKADADVDLALQEAQRKINTIMGNLPEDVRAPALNKFSFDDLPIMRMGATADMEATKFYDVVENRIQPALARIPGVAQINIIGGEEREIRVNINRERLNAYNLSILQVSQLIQNANLDFPTGKIKTSEDQVLVRLAGKYESLDQMRNLVVTVVDGAPVRLKDIAEVQDTKKEATMITRVDRVNSLGISILKQSDANAVEVSRLVNAEITKLQKIYAGDNLRFSIASDSSGYTLEAADSVIHDLFIAIILVAIVMLLFLHSLRNAIIVMIAVPLSLISTFIAINLLDYSLNLMTLLALSLVVGILVDDAIVVIENIYRHMEMGKSRARAAFDGVKEIGFTVVSITMVIVVVFFPIALTSGLISNLMKQFSIVVVISTLLSLLVSFTVIPLLSSRFSKLEHLSNKNLFGRFILGFEKGIDGFASWLKGILVWALGHKFVTIAVTFVLFVAAVALVPMGFIGAEFVTQGDRGEFIVQVEMPKDATLEQTNLATRKIEDLLAEKPEITSLFTTVGQQSTGGVGGSAQGTAYAAEITVKVVPEDQREHSSNILASLLKNELEAKVPEAKIKTTPISIMGTANQAPIDIIVKGPTLDSVMVYANKVLEEVKKVSGTTEMKLSVEAGNPEIFVAVDRDKMASLGLSLEMVGATMQTAFNGNNDAKFRQGEYDYDINIKFDDFDRKSIDDIKALSLVNNKGQLIRLDQFAAVKESTGPSRLERKDRITSVSVQSQVIGRPSGTVTAEIRERLAKLDPPTEVSYEFGGDAQNQSEAFSSLLIAFASSILLVYLILVALYDNYVYPFVVLFSIPLAMVGSLLALAMTQNTLSIFTILGIIMLIGLVAKNAILVVDFTNHLKEKGMKTKDALVEATQERLRPILMTTIAMVIGMLPIAIATGPGAAWKNGLAWAIIGGLISSMFLTLVVIPVAYQIVDSVLARFGLDKKGHDYAKELDESEGVEEKHIEELMHA</sequence>
<evidence type="ECO:0000313" key="3">
    <source>
        <dbReference type="Proteomes" id="UP001302349"/>
    </source>
</evidence>
<feature type="transmembrane region" description="Helical" evidence="1">
    <location>
        <begin position="462"/>
        <end position="484"/>
    </location>
</feature>
<dbReference type="InterPro" id="IPR027463">
    <property type="entry name" value="AcrB_DN_DC_subdom"/>
</dbReference>
<dbReference type="PRINTS" id="PR00702">
    <property type="entry name" value="ACRIFLAVINRP"/>
</dbReference>
<dbReference type="EMBL" id="CP136051">
    <property type="protein sequence ID" value="WOK05828.1"/>
    <property type="molecule type" value="Genomic_DNA"/>
</dbReference>
<dbReference type="PANTHER" id="PTHR32063:SF0">
    <property type="entry name" value="SWARMING MOTILITY PROTEIN SWRC"/>
    <property type="match status" value="1"/>
</dbReference>
<dbReference type="SUPFAM" id="SSF82714">
    <property type="entry name" value="Multidrug efflux transporter AcrB TolC docking domain, DN and DC subdomains"/>
    <property type="match status" value="2"/>
</dbReference>
<organism evidence="2 3">
    <name type="scientific">Imperialibacter roseus</name>
    <dbReference type="NCBI Taxonomy" id="1324217"/>
    <lineage>
        <taxon>Bacteria</taxon>
        <taxon>Pseudomonadati</taxon>
        <taxon>Bacteroidota</taxon>
        <taxon>Cytophagia</taxon>
        <taxon>Cytophagales</taxon>
        <taxon>Flammeovirgaceae</taxon>
        <taxon>Imperialibacter</taxon>
    </lineage>
</organism>
<keyword evidence="1" id="KW-0812">Transmembrane</keyword>
<dbReference type="Gene3D" id="3.30.2090.10">
    <property type="entry name" value="Multidrug efflux transporter AcrB TolC docking domain, DN and DC subdomains"/>
    <property type="match status" value="2"/>
</dbReference>